<evidence type="ECO:0000256" key="1">
    <source>
        <dbReference type="ARBA" id="ARBA00004651"/>
    </source>
</evidence>
<feature type="transmembrane region" description="Helical" evidence="6">
    <location>
        <begin position="93"/>
        <end position="116"/>
    </location>
</feature>
<feature type="transmembrane region" description="Helical" evidence="6">
    <location>
        <begin position="337"/>
        <end position="356"/>
    </location>
</feature>
<feature type="transmembrane region" description="Helical" evidence="6">
    <location>
        <begin position="311"/>
        <end position="331"/>
    </location>
</feature>
<evidence type="ECO:0000256" key="2">
    <source>
        <dbReference type="ARBA" id="ARBA00022475"/>
    </source>
</evidence>
<feature type="transmembrane region" description="Helical" evidence="6">
    <location>
        <begin position="466"/>
        <end position="488"/>
    </location>
</feature>
<feature type="transmembrane region" description="Helical" evidence="6">
    <location>
        <begin position="128"/>
        <end position="146"/>
    </location>
</feature>
<feature type="transmembrane region" description="Helical" evidence="6">
    <location>
        <begin position="401"/>
        <end position="428"/>
    </location>
</feature>
<evidence type="ECO:0000256" key="6">
    <source>
        <dbReference type="SAM" id="Phobius"/>
    </source>
</evidence>
<evidence type="ECO:0000256" key="4">
    <source>
        <dbReference type="ARBA" id="ARBA00022989"/>
    </source>
</evidence>
<feature type="transmembrane region" description="Helical" evidence="6">
    <location>
        <begin position="185"/>
        <end position="207"/>
    </location>
</feature>
<dbReference type="InterPro" id="IPR002797">
    <property type="entry name" value="Polysacc_synth"/>
</dbReference>
<dbReference type="InterPro" id="IPR050833">
    <property type="entry name" value="Poly_Biosynth_Transport"/>
</dbReference>
<feature type="transmembrane region" description="Helical" evidence="6">
    <location>
        <begin position="158"/>
        <end position="179"/>
    </location>
</feature>
<dbReference type="PANTHER" id="PTHR30250:SF26">
    <property type="entry name" value="PSMA PROTEIN"/>
    <property type="match status" value="1"/>
</dbReference>
<name>A0A285S910_9FIRM</name>
<evidence type="ECO:0000313" key="8">
    <source>
        <dbReference type="Proteomes" id="UP000219563"/>
    </source>
</evidence>
<sequence length="508" mass="57887">MKINRIKNTKRNVFFGIINQFVVIVLPFIVQTVTIRTLGIEYVGIKSLFSSILSVLSLTELGIGSAIVYNMYKPIAEDDLTTIGILLNFYKRVYRIIGILVIIIGVLLTPFLGYLIKGEYPVNLNLTLIFWLYVANTVVSYWMFAYKSSLLSAHQRTDVISIVGVVVQTFVLIIQIIVLVVTNNFYYYLVSSIIGTVLNNIIISVCVDRMYPEIICKGHLSNELKKNIRSNVAGLLIGKVCGITRNTFDNIFMSMFLGLTQAAMYSNYYYILSGLNGFTSIILTSLMAGVGNSIAIESKEKNYCQMMKLHTIYICISGWMAITMLCLYQPFMCLWVGTEYIFPQYIMITFPIYFFITKLGDIRMVYSDGAGLFWENRIRIILEGISNIILNYILVIKWGAFGIMLATIITLFIFGFLGATLVIFNCYFEHGMKEYLLNSISYLVIMITLGAVFYSVSLWVNFQSMLAELIFEGVICCTVLPAILFLVCKQRKDFREAFDWFKVILRKD</sequence>
<accession>A0A285S910</accession>
<keyword evidence="2" id="KW-1003">Cell membrane</keyword>
<keyword evidence="3 6" id="KW-0812">Transmembrane</keyword>
<keyword evidence="5 6" id="KW-0472">Membrane</keyword>
<proteinExistence type="predicted"/>
<dbReference type="RefSeq" id="WP_097076335.1">
    <property type="nucleotide sequence ID" value="NZ_OBMR01000006.1"/>
</dbReference>
<organism evidence="7 8">
    <name type="scientific">Pseudobutyrivibrio ruminis DSM 9787</name>
    <dbReference type="NCBI Taxonomy" id="1123011"/>
    <lineage>
        <taxon>Bacteria</taxon>
        <taxon>Bacillati</taxon>
        <taxon>Bacillota</taxon>
        <taxon>Clostridia</taxon>
        <taxon>Lachnospirales</taxon>
        <taxon>Lachnospiraceae</taxon>
        <taxon>Pseudobutyrivibrio</taxon>
    </lineage>
</organism>
<dbReference type="Proteomes" id="UP000219563">
    <property type="component" value="Unassembled WGS sequence"/>
</dbReference>
<feature type="transmembrane region" description="Helical" evidence="6">
    <location>
        <begin position="268"/>
        <end position="290"/>
    </location>
</feature>
<feature type="transmembrane region" description="Helical" evidence="6">
    <location>
        <begin position="377"/>
        <end position="395"/>
    </location>
</feature>
<evidence type="ECO:0000313" key="7">
    <source>
        <dbReference type="EMBL" id="SOC03957.1"/>
    </source>
</evidence>
<dbReference type="PANTHER" id="PTHR30250">
    <property type="entry name" value="PST FAMILY PREDICTED COLANIC ACID TRANSPORTER"/>
    <property type="match status" value="1"/>
</dbReference>
<gene>
    <name evidence="7" type="ORF">SAMN02910411_1981</name>
</gene>
<dbReference type="GO" id="GO:0005886">
    <property type="term" value="C:plasma membrane"/>
    <property type="evidence" value="ECO:0007669"/>
    <property type="project" value="UniProtKB-SubCell"/>
</dbReference>
<feature type="transmembrane region" description="Helical" evidence="6">
    <location>
        <begin position="440"/>
        <end position="460"/>
    </location>
</feature>
<feature type="transmembrane region" description="Helical" evidence="6">
    <location>
        <begin position="50"/>
        <end position="72"/>
    </location>
</feature>
<dbReference type="AlphaFoldDB" id="A0A285S910"/>
<keyword evidence="4 6" id="KW-1133">Transmembrane helix</keyword>
<comment type="subcellular location">
    <subcellularLocation>
        <location evidence="1">Cell membrane</location>
        <topology evidence="1">Multi-pass membrane protein</topology>
    </subcellularLocation>
</comment>
<reference evidence="7 8" key="1">
    <citation type="submission" date="2017-08" db="EMBL/GenBank/DDBJ databases">
        <authorList>
            <person name="de Groot N.N."/>
        </authorList>
    </citation>
    <scope>NUCLEOTIDE SEQUENCE [LARGE SCALE GENOMIC DNA]</scope>
    <source>
        <strain evidence="7 8">DSM 9787</strain>
    </source>
</reference>
<dbReference type="Pfam" id="PF01943">
    <property type="entry name" value="Polysacc_synt"/>
    <property type="match status" value="1"/>
</dbReference>
<dbReference type="EMBL" id="OBMR01000006">
    <property type="protein sequence ID" value="SOC03957.1"/>
    <property type="molecule type" value="Genomic_DNA"/>
</dbReference>
<protein>
    <submittedName>
        <fullName evidence="7">Membrane protein involved in the export of O-antigen and teichoic acid</fullName>
    </submittedName>
</protein>
<feature type="transmembrane region" description="Helical" evidence="6">
    <location>
        <begin position="12"/>
        <end position="30"/>
    </location>
</feature>
<evidence type="ECO:0000256" key="3">
    <source>
        <dbReference type="ARBA" id="ARBA00022692"/>
    </source>
</evidence>
<evidence type="ECO:0000256" key="5">
    <source>
        <dbReference type="ARBA" id="ARBA00023136"/>
    </source>
</evidence>